<protein>
    <recommendedName>
        <fullName evidence="4">Transmembrane protein</fullName>
    </recommendedName>
</protein>
<proteinExistence type="predicted"/>
<evidence type="ECO:0000313" key="3">
    <source>
        <dbReference type="Proteomes" id="UP000272942"/>
    </source>
</evidence>
<evidence type="ECO:0008006" key="4">
    <source>
        <dbReference type="Google" id="ProtNLM"/>
    </source>
</evidence>
<keyword evidence="1" id="KW-1133">Transmembrane helix</keyword>
<accession>A0A3P8LDI7</accession>
<gene>
    <name evidence="2" type="ORF">ECPE_LOCUS16564</name>
</gene>
<organism evidence="2 3">
    <name type="scientific">Echinostoma caproni</name>
    <dbReference type="NCBI Taxonomy" id="27848"/>
    <lineage>
        <taxon>Eukaryota</taxon>
        <taxon>Metazoa</taxon>
        <taxon>Spiralia</taxon>
        <taxon>Lophotrochozoa</taxon>
        <taxon>Platyhelminthes</taxon>
        <taxon>Trematoda</taxon>
        <taxon>Digenea</taxon>
        <taxon>Plagiorchiida</taxon>
        <taxon>Echinostomata</taxon>
        <taxon>Echinostomatoidea</taxon>
        <taxon>Echinostomatidae</taxon>
        <taxon>Echinostoma</taxon>
    </lineage>
</organism>
<keyword evidence="1" id="KW-0472">Membrane</keyword>
<feature type="transmembrane region" description="Helical" evidence="1">
    <location>
        <begin position="173"/>
        <end position="191"/>
    </location>
</feature>
<dbReference type="AlphaFoldDB" id="A0A3P8LDI7"/>
<reference evidence="2 3" key="1">
    <citation type="submission" date="2018-11" db="EMBL/GenBank/DDBJ databases">
        <authorList>
            <consortium name="Pathogen Informatics"/>
        </authorList>
    </citation>
    <scope>NUCLEOTIDE SEQUENCE [LARGE SCALE GENOMIC DNA]</scope>
    <source>
        <strain evidence="2 3">Egypt</strain>
    </source>
</reference>
<name>A0A3P8LDI7_9TREM</name>
<evidence type="ECO:0000256" key="1">
    <source>
        <dbReference type="SAM" id="Phobius"/>
    </source>
</evidence>
<dbReference type="EMBL" id="UZAN01064886">
    <property type="protein sequence ID" value="VDP93836.1"/>
    <property type="molecule type" value="Genomic_DNA"/>
</dbReference>
<keyword evidence="3" id="KW-1185">Reference proteome</keyword>
<evidence type="ECO:0000313" key="2">
    <source>
        <dbReference type="EMBL" id="VDP93836.1"/>
    </source>
</evidence>
<sequence length="192" mass="21940">MCRFFPFVSQHLFCRCVLRFPSTSIQIRVEQPRRVLSRRTSVERSRRTRKAEFPIDSATCDSQANSPKRARRPSTPVDLDRYECELFHKGSADLCSTTLVKSGTRRKQALIPTNCCGLRSALSGDDPPNADTVTPASTMSELDISFLRNSCGDNECRAFKFQLKSQAFVEFRFFDVILCSLTFVCVMMYLFF</sequence>
<keyword evidence="1" id="KW-0812">Transmembrane</keyword>
<dbReference type="Proteomes" id="UP000272942">
    <property type="component" value="Unassembled WGS sequence"/>
</dbReference>